<keyword evidence="4 7" id="KW-0328">Glycosyltransferase</keyword>
<evidence type="ECO:0000256" key="2">
    <source>
        <dbReference type="ARBA" id="ARBA00002764"/>
    </source>
</evidence>
<dbReference type="NCBIfam" id="TIGR02095">
    <property type="entry name" value="glgA"/>
    <property type="match status" value="1"/>
</dbReference>
<comment type="caution">
    <text evidence="10">The sequence shown here is derived from an EMBL/GenBank/DDBJ whole genome shotgun (WGS) entry which is preliminary data.</text>
</comment>
<gene>
    <name evidence="7" type="primary">glgA</name>
    <name evidence="10" type="ORF">A3I30_01290</name>
</gene>
<feature type="domain" description="Starch synthase catalytic" evidence="9">
    <location>
        <begin position="3"/>
        <end position="252"/>
    </location>
</feature>
<protein>
    <recommendedName>
        <fullName evidence="7">Glycogen synthase</fullName>
        <ecNumber evidence="7">2.4.1.21</ecNumber>
    </recommendedName>
    <alternativeName>
        <fullName evidence="7">Starch [bacterial glycogen] synthase</fullName>
    </alternativeName>
</protein>
<proteinExistence type="inferred from homology"/>
<dbReference type="Proteomes" id="UP000177197">
    <property type="component" value="Unassembled WGS sequence"/>
</dbReference>
<comment type="pathway">
    <text evidence="7">Glycan biosynthesis; glycogen biosynthesis.</text>
</comment>
<evidence type="ECO:0000259" key="9">
    <source>
        <dbReference type="Pfam" id="PF08323"/>
    </source>
</evidence>
<accession>A0A1F5CC44</accession>
<dbReference type="InterPro" id="IPR011835">
    <property type="entry name" value="GS/SS"/>
</dbReference>
<dbReference type="CDD" id="cd03791">
    <property type="entry name" value="GT5_Glycogen_synthase_DULL1-like"/>
    <property type="match status" value="1"/>
</dbReference>
<dbReference type="UniPathway" id="UPA00164"/>
<reference evidence="10 11" key="1">
    <citation type="journal article" date="2016" name="Nat. Commun.">
        <title>Thousands of microbial genomes shed light on interconnected biogeochemical processes in an aquifer system.</title>
        <authorList>
            <person name="Anantharaman K."/>
            <person name="Brown C.T."/>
            <person name="Hug L.A."/>
            <person name="Sharon I."/>
            <person name="Castelle C.J."/>
            <person name="Probst A.J."/>
            <person name="Thomas B.C."/>
            <person name="Singh A."/>
            <person name="Wilkins M.J."/>
            <person name="Karaoz U."/>
            <person name="Brodie E.L."/>
            <person name="Williams K.H."/>
            <person name="Hubbard S.S."/>
            <person name="Banfield J.F."/>
        </authorList>
    </citation>
    <scope>NUCLEOTIDE SEQUENCE [LARGE SCALE GENOMIC DNA]</scope>
</reference>
<comment type="similarity">
    <text evidence="3 7">Belongs to the glycosyltransferase 1 family. Bacterial/plant glycogen synthase subfamily.</text>
</comment>
<evidence type="ECO:0000256" key="6">
    <source>
        <dbReference type="ARBA" id="ARBA00023056"/>
    </source>
</evidence>
<evidence type="ECO:0000313" key="11">
    <source>
        <dbReference type="Proteomes" id="UP000177197"/>
    </source>
</evidence>
<evidence type="ECO:0000313" key="10">
    <source>
        <dbReference type="EMBL" id="OGD40431.1"/>
    </source>
</evidence>
<dbReference type="Pfam" id="PF08323">
    <property type="entry name" value="Glyco_transf_5"/>
    <property type="match status" value="1"/>
</dbReference>
<dbReference type="Pfam" id="PF00534">
    <property type="entry name" value="Glycos_transf_1"/>
    <property type="match status" value="1"/>
</dbReference>
<dbReference type="InterPro" id="IPR001296">
    <property type="entry name" value="Glyco_trans_1"/>
</dbReference>
<evidence type="ECO:0000256" key="5">
    <source>
        <dbReference type="ARBA" id="ARBA00022679"/>
    </source>
</evidence>
<evidence type="ECO:0000256" key="4">
    <source>
        <dbReference type="ARBA" id="ARBA00022676"/>
    </source>
</evidence>
<dbReference type="EMBL" id="MEYV01000009">
    <property type="protein sequence ID" value="OGD40431.1"/>
    <property type="molecule type" value="Genomic_DNA"/>
</dbReference>
<dbReference type="EC" id="2.4.1.21" evidence="7"/>
<name>A0A1F5CC44_9BACT</name>
<evidence type="ECO:0000256" key="1">
    <source>
        <dbReference type="ARBA" id="ARBA00001478"/>
    </source>
</evidence>
<dbReference type="GO" id="GO:0004373">
    <property type="term" value="F:alpha-1,4-glucan glucosyltransferase (UDP-glucose donor) activity"/>
    <property type="evidence" value="ECO:0007669"/>
    <property type="project" value="InterPro"/>
</dbReference>
<comment type="catalytic activity">
    <reaction evidence="1 7">
        <text>[(1-&gt;4)-alpha-D-glucosyl](n) + ADP-alpha-D-glucose = [(1-&gt;4)-alpha-D-glucosyl](n+1) + ADP + H(+)</text>
        <dbReference type="Rhea" id="RHEA:18189"/>
        <dbReference type="Rhea" id="RHEA-COMP:9584"/>
        <dbReference type="Rhea" id="RHEA-COMP:9587"/>
        <dbReference type="ChEBI" id="CHEBI:15378"/>
        <dbReference type="ChEBI" id="CHEBI:15444"/>
        <dbReference type="ChEBI" id="CHEBI:57498"/>
        <dbReference type="ChEBI" id="CHEBI:456216"/>
        <dbReference type="EC" id="2.4.1.21"/>
    </reaction>
</comment>
<sequence>MLKILFVATEATPFIKAGGLGEVMFSLPQSLVELGHDARVMIPRYADIDSAKFELTMELKDLEVPTDAEGEEKPEYLICNVKKFTPKKDDPRSMVTAYFLENMEYYEQRANVYGYADDAARWALLSRGVLEFLRASNWKPDVIVCADWQTGFLPNYLKTVYKNDPFLKSIATVFSIHNLYYQGMFDHHFVSDADYDGGQAPIGSFFNSRLGKLNGMRRGIMYSDLIITVSPNYAKEIMTPEYGELLDGLLRENRSRVYGVLNALDYEVFNPKTDPNLAENYEIGEWNKRKKNKAELQKRFGMKQGNDYFLTGIVSRLVEQKGFDLLLPVLEPILKELRLQLIVVGSGESKYMSFFQNLEKNHPGQVAAHLTFDKILPHLVYAGADAVLIPSKFEPSGLTQMEAMRYGCVPIARKTGGLADTVEDYNGVTNSGTGFLFESFDSLPLVVAITRAYENFHNPDVWNEIQSRAMKRDFSWGHSAAQYGKLFKTASALAAVMKTEL</sequence>
<evidence type="ECO:0000259" key="8">
    <source>
        <dbReference type="Pfam" id="PF00534"/>
    </source>
</evidence>
<dbReference type="InterPro" id="IPR013534">
    <property type="entry name" value="Starch_synth_cat_dom"/>
</dbReference>
<dbReference type="Gene3D" id="3.40.50.2000">
    <property type="entry name" value="Glycogen Phosphorylase B"/>
    <property type="match status" value="2"/>
</dbReference>
<feature type="domain" description="Glycosyl transferase family 1" evidence="8">
    <location>
        <begin position="306"/>
        <end position="455"/>
    </location>
</feature>
<dbReference type="AlphaFoldDB" id="A0A1F5CC44"/>
<comment type="function">
    <text evidence="2 7">Synthesizes alpha-1,4-glucan chains using ADP-glucose.</text>
</comment>
<dbReference type="SUPFAM" id="SSF53756">
    <property type="entry name" value="UDP-Glycosyltransferase/glycogen phosphorylase"/>
    <property type="match status" value="1"/>
</dbReference>
<dbReference type="HAMAP" id="MF_00484">
    <property type="entry name" value="Glycogen_synth"/>
    <property type="match status" value="1"/>
</dbReference>
<evidence type="ECO:0000256" key="3">
    <source>
        <dbReference type="ARBA" id="ARBA00010281"/>
    </source>
</evidence>
<keyword evidence="5 7" id="KW-0808">Transferase</keyword>
<evidence type="ECO:0000256" key="7">
    <source>
        <dbReference type="HAMAP-Rule" id="MF_00484"/>
    </source>
</evidence>
<dbReference type="GO" id="GO:0009011">
    <property type="term" value="F:alpha-1,4-glucan glucosyltransferase (ADP-glucose donor) activity"/>
    <property type="evidence" value="ECO:0007669"/>
    <property type="project" value="UniProtKB-UniRule"/>
</dbReference>
<keyword evidence="6 7" id="KW-0320">Glycogen biosynthesis</keyword>
<organism evidence="10 11">
    <name type="scientific">Candidatus Azambacteria bacterium RIFCSPLOWO2_02_FULL_44_14</name>
    <dbReference type="NCBI Taxonomy" id="1797306"/>
    <lineage>
        <taxon>Bacteria</taxon>
        <taxon>Candidatus Azamiibacteriota</taxon>
    </lineage>
</organism>
<dbReference type="PANTHER" id="PTHR45825">
    <property type="entry name" value="GRANULE-BOUND STARCH SYNTHASE 1, CHLOROPLASTIC/AMYLOPLASTIC"/>
    <property type="match status" value="1"/>
</dbReference>
<dbReference type="PANTHER" id="PTHR45825:SF11">
    <property type="entry name" value="ALPHA AMYLASE DOMAIN-CONTAINING PROTEIN"/>
    <property type="match status" value="1"/>
</dbReference>
<dbReference type="GO" id="GO:0005978">
    <property type="term" value="P:glycogen biosynthetic process"/>
    <property type="evidence" value="ECO:0007669"/>
    <property type="project" value="UniProtKB-UniRule"/>
</dbReference>
<feature type="binding site" evidence="7">
    <location>
        <position position="16"/>
    </location>
    <ligand>
        <name>ADP-alpha-D-glucose</name>
        <dbReference type="ChEBI" id="CHEBI:57498"/>
    </ligand>
</feature>